<gene>
    <name evidence="2" type="ORF">DSM00_2548</name>
</gene>
<organism evidence="2 3">
    <name type="scientific">Leeuwenhoekiella aequorea</name>
    <dbReference type="NCBI Taxonomy" id="283736"/>
    <lineage>
        <taxon>Bacteria</taxon>
        <taxon>Pseudomonadati</taxon>
        <taxon>Bacteroidota</taxon>
        <taxon>Flavobacteriia</taxon>
        <taxon>Flavobacteriales</taxon>
        <taxon>Flavobacteriaceae</taxon>
        <taxon>Leeuwenhoekiella</taxon>
    </lineage>
</organism>
<dbReference type="SUPFAM" id="SSF46955">
    <property type="entry name" value="Putative DNA-binding domain"/>
    <property type="match status" value="1"/>
</dbReference>
<proteinExistence type="predicted"/>
<dbReference type="InterPro" id="IPR009061">
    <property type="entry name" value="DNA-bd_dom_put_sf"/>
</dbReference>
<comment type="caution">
    <text evidence="2">The sequence shown here is derived from an EMBL/GenBank/DDBJ whole genome shotgun (WGS) entry which is preliminary data.</text>
</comment>
<evidence type="ECO:0000313" key="3">
    <source>
        <dbReference type="Proteomes" id="UP000289238"/>
    </source>
</evidence>
<keyword evidence="3" id="KW-1185">Reference proteome</keyword>
<dbReference type="Pfam" id="PF12728">
    <property type="entry name" value="HTH_17"/>
    <property type="match status" value="1"/>
</dbReference>
<dbReference type="OrthoDB" id="1097811at2"/>
<accession>A0A4Q0P3A4</accession>
<sequence length="94" mass="10950">METNQIILQGTTSQQLIEDLKNAFREVLEDSKPQTNSSIDKQLMTREEVCDLLQINKSTLWKRTKTGKIPSYGQGRRIYYKRSEVMESLTPLKK</sequence>
<evidence type="ECO:0000259" key="1">
    <source>
        <dbReference type="Pfam" id="PF12728"/>
    </source>
</evidence>
<feature type="domain" description="Helix-turn-helix" evidence="1">
    <location>
        <begin position="43"/>
        <end position="88"/>
    </location>
</feature>
<dbReference type="EMBL" id="QOVM01000006">
    <property type="protein sequence ID" value="RXG21034.1"/>
    <property type="molecule type" value="Genomic_DNA"/>
</dbReference>
<dbReference type="Proteomes" id="UP000289238">
    <property type="component" value="Unassembled WGS sequence"/>
</dbReference>
<evidence type="ECO:0000313" key="2">
    <source>
        <dbReference type="EMBL" id="RXG21034.1"/>
    </source>
</evidence>
<dbReference type="RefSeq" id="WP_128758314.1">
    <property type="nucleotide sequence ID" value="NZ_QOVM01000006.1"/>
</dbReference>
<name>A0A4Q0P3A4_9FLAO</name>
<reference evidence="2 3" key="1">
    <citation type="submission" date="2018-07" db="EMBL/GenBank/DDBJ databases">
        <title>Leeuwenhoekiella genomics.</title>
        <authorList>
            <person name="Tahon G."/>
            <person name="Willems A."/>
        </authorList>
    </citation>
    <scope>NUCLEOTIDE SEQUENCE [LARGE SCALE GENOMIC DNA]</scope>
    <source>
        <strain evidence="2 3">LMG 22550</strain>
    </source>
</reference>
<dbReference type="AlphaFoldDB" id="A0A4Q0P3A4"/>
<protein>
    <submittedName>
        <fullName evidence="2">Excisionase family DNA binding protein</fullName>
    </submittedName>
</protein>
<dbReference type="InterPro" id="IPR041657">
    <property type="entry name" value="HTH_17"/>
</dbReference>